<organism evidence="5 6">
    <name type="scientific">Marinimicrobium koreense</name>
    <dbReference type="NCBI Taxonomy" id="306545"/>
    <lineage>
        <taxon>Bacteria</taxon>
        <taxon>Pseudomonadati</taxon>
        <taxon>Pseudomonadota</taxon>
        <taxon>Gammaproteobacteria</taxon>
        <taxon>Cellvibrionales</taxon>
        <taxon>Cellvibrionaceae</taxon>
        <taxon>Marinimicrobium</taxon>
    </lineage>
</organism>
<feature type="chain" id="PRO_5018145027" evidence="3">
    <location>
        <begin position="24"/>
        <end position="409"/>
    </location>
</feature>
<dbReference type="GO" id="GO:0016829">
    <property type="term" value="F:lyase activity"/>
    <property type="evidence" value="ECO:0007669"/>
    <property type="project" value="UniProtKB-KW"/>
</dbReference>
<accession>A0A3N1NUK3</accession>
<evidence type="ECO:0000313" key="6">
    <source>
        <dbReference type="Proteomes" id="UP000273643"/>
    </source>
</evidence>
<dbReference type="Proteomes" id="UP000273643">
    <property type="component" value="Unassembled WGS sequence"/>
</dbReference>
<name>A0A3N1NUK3_9GAMM</name>
<evidence type="ECO:0000256" key="2">
    <source>
        <dbReference type="ARBA" id="ARBA00023239"/>
    </source>
</evidence>
<comment type="caution">
    <text evidence="5">The sequence shown here is derived from an EMBL/GenBank/DDBJ whole genome shotgun (WGS) entry which is preliminary data.</text>
</comment>
<sequence length="409" mass="46202">MLSQLSRIRSVTSSLLVAGALLATGCTQLPTGSAGGITTQVASVERSRIERKADAYLQAAPRTVTATRSERSAGGPHDFYSEGDYWWPNPEDPDGPYIRRDGLTNPDNFIEHRQALMRFSDITASLTSAYLLSGDDRYAEAAINHLLAWFVDPDTHMAPHLLYAQAIKGRNTGRSIGVIDTIHLTQVARSAQHLIARGQLTGEEQRAIEHWFSRYLTWLVEHPFGIKERQHPNNHGVTWAMQAAAFADLLGDEATLASIRNDFRDNFVGTMMAENGSFPAELDRTKAYGYSLFVLDAMAMVAEIASTPEQDLWHYQADDGRGMERAIEFMAPYIRDKRQWPLEPDVLYWDEWPVRHPSLALAARAFQEPDYLTLWSPFEPDPQEYEVRRNLPVRHPLLWLLEPGEPLFP</sequence>
<keyword evidence="2 5" id="KW-0456">Lyase</keyword>
<keyword evidence="1 3" id="KW-0732">Signal</keyword>
<evidence type="ECO:0000259" key="4">
    <source>
        <dbReference type="Pfam" id="PF05426"/>
    </source>
</evidence>
<reference evidence="5 6" key="1">
    <citation type="submission" date="2018-11" db="EMBL/GenBank/DDBJ databases">
        <title>Genomic Encyclopedia of Type Strains, Phase IV (KMG-IV): sequencing the most valuable type-strain genomes for metagenomic binning, comparative biology and taxonomic classification.</title>
        <authorList>
            <person name="Goeker M."/>
        </authorList>
    </citation>
    <scope>NUCLEOTIDE SEQUENCE [LARGE SCALE GENOMIC DNA]</scope>
    <source>
        <strain evidence="5 6">DSM 16974</strain>
    </source>
</reference>
<proteinExistence type="predicted"/>
<protein>
    <submittedName>
        <fullName evidence="5">Alginate lyase</fullName>
    </submittedName>
</protein>
<dbReference type="GO" id="GO:0042597">
    <property type="term" value="C:periplasmic space"/>
    <property type="evidence" value="ECO:0007669"/>
    <property type="project" value="InterPro"/>
</dbReference>
<dbReference type="OrthoDB" id="7210452at2"/>
<dbReference type="InterPro" id="IPR008397">
    <property type="entry name" value="Alginate_lyase_dom"/>
</dbReference>
<gene>
    <name evidence="5" type="ORF">EDC38_2865</name>
</gene>
<feature type="domain" description="Alginate lyase" evidence="4">
    <location>
        <begin position="63"/>
        <end position="340"/>
    </location>
</feature>
<dbReference type="RefSeq" id="WP_123639229.1">
    <property type="nucleotide sequence ID" value="NZ_RJUK01000002.1"/>
</dbReference>
<keyword evidence="6" id="KW-1185">Reference proteome</keyword>
<dbReference type="Pfam" id="PF05426">
    <property type="entry name" value="Alginate_lyase"/>
    <property type="match status" value="1"/>
</dbReference>
<dbReference type="PROSITE" id="PS51257">
    <property type="entry name" value="PROKAR_LIPOPROTEIN"/>
    <property type="match status" value="1"/>
</dbReference>
<evidence type="ECO:0000256" key="1">
    <source>
        <dbReference type="ARBA" id="ARBA00022729"/>
    </source>
</evidence>
<evidence type="ECO:0000256" key="3">
    <source>
        <dbReference type="SAM" id="SignalP"/>
    </source>
</evidence>
<dbReference type="Gene3D" id="1.50.10.100">
    <property type="entry name" value="Chondroitin AC/alginate lyase"/>
    <property type="match status" value="1"/>
</dbReference>
<dbReference type="EMBL" id="RJUK01000002">
    <property type="protein sequence ID" value="ROQ18637.1"/>
    <property type="molecule type" value="Genomic_DNA"/>
</dbReference>
<dbReference type="InterPro" id="IPR008929">
    <property type="entry name" value="Chondroitin_lyas"/>
</dbReference>
<dbReference type="AlphaFoldDB" id="A0A3N1NUK3"/>
<evidence type="ECO:0000313" key="5">
    <source>
        <dbReference type="EMBL" id="ROQ18637.1"/>
    </source>
</evidence>
<dbReference type="SUPFAM" id="SSF48230">
    <property type="entry name" value="Chondroitin AC/alginate lyase"/>
    <property type="match status" value="1"/>
</dbReference>
<feature type="signal peptide" evidence="3">
    <location>
        <begin position="1"/>
        <end position="23"/>
    </location>
</feature>